<keyword evidence="4" id="KW-1185">Reference proteome</keyword>
<dbReference type="EMBL" id="VWNA01000001">
    <property type="protein sequence ID" value="MQT14238.1"/>
    <property type="molecule type" value="Genomic_DNA"/>
</dbReference>
<dbReference type="GO" id="GO:0022857">
    <property type="term" value="F:transmembrane transporter activity"/>
    <property type="evidence" value="ECO:0007669"/>
    <property type="project" value="InterPro"/>
</dbReference>
<dbReference type="GO" id="GO:0015871">
    <property type="term" value="P:choline transport"/>
    <property type="evidence" value="ECO:0007669"/>
    <property type="project" value="InterPro"/>
</dbReference>
<dbReference type="AlphaFoldDB" id="A0A6A7Y8C1"/>
<comment type="caution">
    <text evidence="3">The sequence shown here is derived from an EMBL/GenBank/DDBJ whole genome shotgun (WGS) entry which is preliminary data.</text>
</comment>
<protein>
    <submittedName>
        <fullName evidence="3">Choline ABC transporter substrate-binding protein</fullName>
    </submittedName>
</protein>
<organism evidence="3 4">
    <name type="scientific">Segnochrobactrum spirostomi</name>
    <dbReference type="NCBI Taxonomy" id="2608987"/>
    <lineage>
        <taxon>Bacteria</taxon>
        <taxon>Pseudomonadati</taxon>
        <taxon>Pseudomonadota</taxon>
        <taxon>Alphaproteobacteria</taxon>
        <taxon>Hyphomicrobiales</taxon>
        <taxon>Segnochrobactraceae</taxon>
        <taxon>Segnochrobactrum</taxon>
    </lineage>
</organism>
<dbReference type="Gene3D" id="3.40.190.10">
    <property type="entry name" value="Periplasmic binding protein-like II"/>
    <property type="match status" value="1"/>
</dbReference>
<keyword evidence="1" id="KW-0732">Signal</keyword>
<dbReference type="Proteomes" id="UP000332515">
    <property type="component" value="Unassembled WGS sequence"/>
</dbReference>
<dbReference type="SUPFAM" id="SSF53850">
    <property type="entry name" value="Periplasmic binding protein-like II"/>
    <property type="match status" value="1"/>
</dbReference>
<reference evidence="3 4" key="1">
    <citation type="submission" date="2019-09" db="EMBL/GenBank/DDBJ databases">
        <title>Segnochrobactrum spirostomi gen. nov., sp. nov., isolated from the ciliate Spirostomum cf. yagiui and description of a novel family, Segnochrobactraceae fam. nov. within the order Rhizobiales of the class Alphaproteobacteria.</title>
        <authorList>
            <person name="Akter S."/>
            <person name="Shazib S.U.A."/>
            <person name="Shin M.K."/>
        </authorList>
    </citation>
    <scope>NUCLEOTIDE SEQUENCE [LARGE SCALE GENOMIC DNA]</scope>
    <source>
        <strain evidence="3 4">Sp-1</strain>
    </source>
</reference>
<dbReference type="GO" id="GO:0042597">
    <property type="term" value="C:periplasmic space"/>
    <property type="evidence" value="ECO:0007669"/>
    <property type="project" value="InterPro"/>
</dbReference>
<dbReference type="InterPro" id="IPR007210">
    <property type="entry name" value="ABC_Gly_betaine_transp_sub-bd"/>
</dbReference>
<feature type="domain" description="ABC-type glycine betaine transport system substrate-binding" evidence="2">
    <location>
        <begin position="28"/>
        <end position="282"/>
    </location>
</feature>
<evidence type="ECO:0000313" key="3">
    <source>
        <dbReference type="EMBL" id="MQT14238.1"/>
    </source>
</evidence>
<dbReference type="InterPro" id="IPR017783">
    <property type="entry name" value="ABC_choline_sub-bd"/>
</dbReference>
<feature type="chain" id="PRO_5025449972" evidence="1">
    <location>
        <begin position="22"/>
        <end position="314"/>
    </location>
</feature>
<dbReference type="RefSeq" id="WP_153484588.1">
    <property type="nucleotide sequence ID" value="NZ_VWNA01000001.1"/>
</dbReference>
<name>A0A6A7Y8C1_9HYPH</name>
<proteinExistence type="predicted"/>
<gene>
    <name evidence="3" type="ORF">F0357_16620</name>
</gene>
<dbReference type="NCBIfam" id="TIGR03414">
    <property type="entry name" value="ABC_choline_bnd"/>
    <property type="match status" value="1"/>
</dbReference>
<dbReference type="GO" id="GO:0043190">
    <property type="term" value="C:ATP-binding cassette (ABC) transporter complex"/>
    <property type="evidence" value="ECO:0007669"/>
    <property type="project" value="InterPro"/>
</dbReference>
<evidence type="ECO:0000313" key="4">
    <source>
        <dbReference type="Proteomes" id="UP000332515"/>
    </source>
</evidence>
<dbReference type="Gene3D" id="3.40.190.100">
    <property type="entry name" value="Glycine betaine-binding periplasmic protein, domain 2"/>
    <property type="match status" value="1"/>
</dbReference>
<evidence type="ECO:0000259" key="2">
    <source>
        <dbReference type="Pfam" id="PF04069"/>
    </source>
</evidence>
<dbReference type="Pfam" id="PF04069">
    <property type="entry name" value="OpuAC"/>
    <property type="match status" value="1"/>
</dbReference>
<dbReference type="CDD" id="cd13640">
    <property type="entry name" value="PBP2_ChoX"/>
    <property type="match status" value="1"/>
</dbReference>
<dbReference type="GO" id="GO:0033265">
    <property type="term" value="F:choline binding"/>
    <property type="evidence" value="ECO:0007669"/>
    <property type="project" value="InterPro"/>
</dbReference>
<evidence type="ECO:0000256" key="1">
    <source>
        <dbReference type="SAM" id="SignalP"/>
    </source>
</evidence>
<feature type="signal peptide" evidence="1">
    <location>
        <begin position="1"/>
        <end position="21"/>
    </location>
</feature>
<accession>A0A6A7Y8C1</accession>
<sequence length="314" mass="33571">MRFKFALAAVFAVMLGGAAQAADPASCKSVKMSDIGWTDVTAMTATTGSILKALGYSPKIDLLSVPVTFTSLKSKDIDVFLGNWMPSMEADIKPYLADKSVDVVGTNLVGAKYTLAVPSYLYDQGLKSFQDIAKFKDQLGGKIYGIEPGNDGNRLVLGMIDKDQFGLKGFQLVESSEQGMLAQVEKSVRNKQPIVFLGWAPHPMNAKFDMKYLSGGDDVFGPDFGGARVDTVVRAGLLTECPNLGTFLKNLKFEIGMENEIMGAVLDDGASPDKAGKDWLKKHPEVLDAWLAGVTTLDGQPGLPAVKAAFGISG</sequence>